<keyword evidence="9" id="KW-1185">Reference proteome</keyword>
<evidence type="ECO:0000256" key="6">
    <source>
        <dbReference type="ARBA" id="ARBA00030025"/>
    </source>
</evidence>
<protein>
    <recommendedName>
        <fullName evidence="5">Protein-arginine rhamnosyltransferase</fullName>
    </recommendedName>
    <alternativeName>
        <fullName evidence="6">EF-P arginine rhamnosyltransferase</fullName>
    </alternativeName>
</protein>
<evidence type="ECO:0000313" key="8">
    <source>
        <dbReference type="EMBL" id="BCM24834.1"/>
    </source>
</evidence>
<keyword evidence="1" id="KW-0328">Glycosyltransferase</keyword>
<evidence type="ECO:0000256" key="2">
    <source>
        <dbReference type="ARBA" id="ARBA00022679"/>
    </source>
</evidence>
<name>A0A8D5GDW3_9PROT</name>
<evidence type="ECO:0000313" key="9">
    <source>
        <dbReference type="Proteomes" id="UP000826722"/>
    </source>
</evidence>
<dbReference type="KEGG" id="mpau:ZMTM_10930"/>
<gene>
    <name evidence="8" type="ORF">ZMTM_10930</name>
</gene>
<dbReference type="InterPro" id="IPR016633">
    <property type="entry name" value="EarP"/>
</dbReference>
<dbReference type="Pfam" id="PF10093">
    <property type="entry name" value="EarP"/>
    <property type="match status" value="1"/>
</dbReference>
<dbReference type="PIRSF" id="PIRSF015557">
    <property type="entry name" value="UCP015557"/>
    <property type="match status" value="1"/>
</dbReference>
<evidence type="ECO:0000256" key="4">
    <source>
        <dbReference type="ARBA" id="ARBA00024346"/>
    </source>
</evidence>
<comment type="similarity">
    <text evidence="4">Belongs to the glycosyltransferase 104 family.</text>
</comment>
<comment type="catalytic activity">
    <reaction evidence="7">
        <text>dTDP-beta-L-rhamnose + L-arginyl-[protein] = N(omega)-(alpha-L-rhamnosyl)-L-arginyl-[protein] + dTDP + H(+)</text>
        <dbReference type="Rhea" id="RHEA:66692"/>
        <dbReference type="Rhea" id="RHEA-COMP:10532"/>
        <dbReference type="Rhea" id="RHEA-COMP:17096"/>
        <dbReference type="ChEBI" id="CHEBI:15378"/>
        <dbReference type="ChEBI" id="CHEBI:29965"/>
        <dbReference type="ChEBI" id="CHEBI:57510"/>
        <dbReference type="ChEBI" id="CHEBI:58369"/>
        <dbReference type="ChEBI" id="CHEBI:167445"/>
    </reaction>
    <physiologicalReaction direction="left-to-right" evidence="7">
        <dbReference type="Rhea" id="RHEA:66693"/>
    </physiologicalReaction>
</comment>
<sequence>MKASPKSCDIFCRIIDNYGDIGVCWRLAKQLAKEYDLTIRLFVDDLTTAKHLIPSLDTSKIRQTVMQVEIVHWQAQFPSAIPADIVIEAFACELPDSYLQAMTEKQPVWLNLEYLSAESWVDGFHAQISKHPTLPLTKHFFFPGFSENTGGLLQENALIKERQSFQDSAEAQAQFWQKPQIPDAIEPKDKLLKVSLFAYPEAPVTDLLESFTNASRPTLCLLPGNGLINVIEQYFDWSVSENSRITVGNLTLQHVPFLSQTEYDQLLWACDLNFVRGEDSWIRAIWAAKPMIWQPYQQTEQAHLPKLNAFLDLYTHGLPGESKQVVERFHQAWSSGHLATNDWQQISDHLPAIAKQSKKFSDLLAQQTDLASRLVSFCKNPTYPV</sequence>
<dbReference type="EMBL" id="AP024110">
    <property type="protein sequence ID" value="BCM24834.1"/>
    <property type="molecule type" value="Genomic_DNA"/>
</dbReference>
<dbReference type="NCBIfam" id="TIGR03837">
    <property type="entry name" value="efp_Arg_rhamno"/>
    <property type="match status" value="1"/>
</dbReference>
<evidence type="ECO:0000256" key="7">
    <source>
        <dbReference type="ARBA" id="ARBA00048472"/>
    </source>
</evidence>
<evidence type="ECO:0000256" key="1">
    <source>
        <dbReference type="ARBA" id="ARBA00022676"/>
    </source>
</evidence>
<comment type="function">
    <text evidence="3">Protein-arginine rhamnosyltransferase that catalyzes the transfer of a single rhamnose to elongation factor P (EF-P) on 'Lys-32', a modification required for EF-P-dependent rescue of polyproline stalled ribosomes.</text>
</comment>
<dbReference type="GO" id="GO:0106361">
    <property type="term" value="F:protein-arginine rhamnosyltransferase activity"/>
    <property type="evidence" value="ECO:0007669"/>
    <property type="project" value="InterPro"/>
</dbReference>
<keyword evidence="2" id="KW-0808">Transferase</keyword>
<dbReference type="Proteomes" id="UP000826722">
    <property type="component" value="Chromosome"/>
</dbReference>
<reference evidence="8" key="1">
    <citation type="journal article" date="2021" name="Arch. Microbiol.">
        <title>Methyloradius palustris gen. nov., sp. nov., a methanol-oxidizing bacterium isolated from snow.</title>
        <authorList>
            <person name="Miyadera T."/>
            <person name="Kojima H."/>
            <person name="Fukui M."/>
        </authorList>
    </citation>
    <scope>NUCLEOTIDE SEQUENCE</scope>
    <source>
        <strain evidence="8">Zm11</strain>
    </source>
</reference>
<proteinExistence type="inferred from homology"/>
<accession>A0A8D5GDW3</accession>
<evidence type="ECO:0000256" key="5">
    <source>
        <dbReference type="ARBA" id="ARBA00024416"/>
    </source>
</evidence>
<dbReference type="AlphaFoldDB" id="A0A8D5GDW3"/>
<evidence type="ECO:0000256" key="3">
    <source>
        <dbReference type="ARBA" id="ARBA00024303"/>
    </source>
</evidence>
<organism evidence="8 9">
    <name type="scientific">Methyloradius palustris</name>
    <dbReference type="NCBI Taxonomy" id="2778876"/>
    <lineage>
        <taxon>Bacteria</taxon>
        <taxon>Pseudomonadati</taxon>
        <taxon>Pseudomonadota</taxon>
        <taxon>Betaproteobacteria</taxon>
        <taxon>Nitrosomonadales</taxon>
        <taxon>Methylophilaceae</taxon>
        <taxon>Methyloradius</taxon>
    </lineage>
</organism>